<evidence type="ECO:0000313" key="2">
    <source>
        <dbReference type="EMBL" id="RKP07793.1"/>
    </source>
</evidence>
<dbReference type="EMBL" id="KZ992672">
    <property type="protein sequence ID" value="RKP07793.1"/>
    <property type="molecule type" value="Genomic_DNA"/>
</dbReference>
<reference evidence="3" key="1">
    <citation type="journal article" date="2018" name="Nat. Microbiol.">
        <title>Leveraging single-cell genomics to expand the fungal tree of life.</title>
        <authorList>
            <person name="Ahrendt S.R."/>
            <person name="Quandt C.A."/>
            <person name="Ciobanu D."/>
            <person name="Clum A."/>
            <person name="Salamov A."/>
            <person name="Andreopoulos B."/>
            <person name="Cheng J.F."/>
            <person name="Woyke T."/>
            <person name="Pelin A."/>
            <person name="Henrissat B."/>
            <person name="Reynolds N.K."/>
            <person name="Benny G.L."/>
            <person name="Smith M.E."/>
            <person name="James T.Y."/>
            <person name="Grigoriev I.V."/>
        </authorList>
    </citation>
    <scope>NUCLEOTIDE SEQUENCE [LARGE SCALE GENOMIC DNA]</scope>
    <source>
        <strain evidence="3">RSA 1356</strain>
    </source>
</reference>
<dbReference type="OrthoDB" id="5598843at2759"/>
<keyword evidence="3" id="KW-1185">Reference proteome</keyword>
<feature type="region of interest" description="Disordered" evidence="1">
    <location>
        <begin position="1"/>
        <end position="129"/>
    </location>
</feature>
<feature type="compositionally biased region" description="Gly residues" evidence="1">
    <location>
        <begin position="11"/>
        <end position="28"/>
    </location>
</feature>
<organism evidence="2 3">
    <name type="scientific">Thamnocephalis sphaerospora</name>
    <dbReference type="NCBI Taxonomy" id="78915"/>
    <lineage>
        <taxon>Eukaryota</taxon>
        <taxon>Fungi</taxon>
        <taxon>Fungi incertae sedis</taxon>
        <taxon>Zoopagomycota</taxon>
        <taxon>Zoopagomycotina</taxon>
        <taxon>Zoopagomycetes</taxon>
        <taxon>Zoopagales</taxon>
        <taxon>Sigmoideomycetaceae</taxon>
        <taxon>Thamnocephalis</taxon>
    </lineage>
</organism>
<evidence type="ECO:0000256" key="1">
    <source>
        <dbReference type="SAM" id="MobiDB-lite"/>
    </source>
</evidence>
<name>A0A4P9XP73_9FUNG</name>
<dbReference type="AlphaFoldDB" id="A0A4P9XP73"/>
<feature type="compositionally biased region" description="Low complexity" evidence="1">
    <location>
        <begin position="54"/>
        <end position="65"/>
    </location>
</feature>
<proteinExistence type="predicted"/>
<feature type="compositionally biased region" description="Low complexity" evidence="1">
    <location>
        <begin position="81"/>
        <end position="95"/>
    </location>
</feature>
<accession>A0A4P9XP73</accession>
<sequence>MAGPDDRTRFGNGGGGGGGNNGGGGGSYKKGRNDFKRKNSYGRPHMGGGGGSGSSSSSSNWASSGNFENDSDHRGHRRPFQGSSQSPQSGSQHGSSHMHHRRNSSSSSHHPSEPDSGVSHTSANGFNGAEVARHLNKAWSAVIEKLHDNHLPAAEKPELYRTDEQPWSSKGPLGAWGQRRGAMSTGVDFYTELSQQRARLP</sequence>
<feature type="region of interest" description="Disordered" evidence="1">
    <location>
        <begin position="154"/>
        <end position="179"/>
    </location>
</feature>
<feature type="compositionally biased region" description="Basic and acidic residues" evidence="1">
    <location>
        <begin position="154"/>
        <end position="164"/>
    </location>
</feature>
<protein>
    <submittedName>
        <fullName evidence="2">Uncharacterized protein</fullName>
    </submittedName>
</protein>
<dbReference type="STRING" id="78915.A0A4P9XP73"/>
<evidence type="ECO:0000313" key="3">
    <source>
        <dbReference type="Proteomes" id="UP000271241"/>
    </source>
</evidence>
<gene>
    <name evidence="2" type="ORF">THASP1DRAFT_30391</name>
</gene>
<dbReference type="Proteomes" id="UP000271241">
    <property type="component" value="Unassembled WGS sequence"/>
</dbReference>